<dbReference type="EMBL" id="PFCN01000012">
    <property type="protein sequence ID" value="PIR70562.1"/>
    <property type="molecule type" value="Genomic_DNA"/>
</dbReference>
<keyword evidence="1" id="KW-0812">Transmembrane</keyword>
<comment type="caution">
    <text evidence="2">The sequence shown here is derived from an EMBL/GenBank/DDBJ whole genome shotgun (WGS) entry which is preliminary data.</text>
</comment>
<dbReference type="Pfam" id="PF18895">
    <property type="entry name" value="T4SS_pilin"/>
    <property type="match status" value="1"/>
</dbReference>
<feature type="transmembrane region" description="Helical" evidence="1">
    <location>
        <begin position="81"/>
        <end position="103"/>
    </location>
</feature>
<evidence type="ECO:0000313" key="3">
    <source>
        <dbReference type="Proteomes" id="UP000229383"/>
    </source>
</evidence>
<keyword evidence="1" id="KW-1133">Transmembrane helix</keyword>
<accession>A0A2H0TGA1</accession>
<feature type="transmembrane region" description="Helical" evidence="1">
    <location>
        <begin position="43"/>
        <end position="69"/>
    </location>
</feature>
<evidence type="ECO:0000313" key="2">
    <source>
        <dbReference type="EMBL" id="PIR70562.1"/>
    </source>
</evidence>
<protein>
    <submittedName>
        <fullName evidence="2">Uncharacterized protein</fullName>
    </submittedName>
</protein>
<name>A0A2H0TGA1_9BACT</name>
<dbReference type="AlphaFoldDB" id="A0A2H0TGA1"/>
<evidence type="ECO:0000256" key="1">
    <source>
        <dbReference type="SAM" id="Phobius"/>
    </source>
</evidence>
<sequence>MNTSSKLTNYYHAARIATVASIALPLFASAQDIESILDTIQNILIQIIPILMILATVIFLWGVITYITAGGDEEKIKSGRTYMLWGIIALFVMVVIWGLVLVLENTFGIEREGIPEGPLP</sequence>
<organism evidence="2 3">
    <name type="scientific">Candidatus Niyogibacteria bacterium CG10_big_fil_rev_8_21_14_0_10_42_19</name>
    <dbReference type="NCBI Taxonomy" id="1974725"/>
    <lineage>
        <taxon>Bacteria</taxon>
        <taxon>Candidatus Niyogiibacteriota</taxon>
    </lineage>
</organism>
<dbReference type="InterPro" id="IPR043993">
    <property type="entry name" value="T4SS_pilin"/>
</dbReference>
<dbReference type="Proteomes" id="UP000229383">
    <property type="component" value="Unassembled WGS sequence"/>
</dbReference>
<reference evidence="3" key="1">
    <citation type="submission" date="2017-09" db="EMBL/GenBank/DDBJ databases">
        <title>Depth-based differentiation of microbial function through sediment-hosted aquifers and enrichment of novel symbionts in the deep terrestrial subsurface.</title>
        <authorList>
            <person name="Probst A.J."/>
            <person name="Ladd B."/>
            <person name="Jarett J.K."/>
            <person name="Geller-Mcgrath D.E."/>
            <person name="Sieber C.M.K."/>
            <person name="Emerson J.B."/>
            <person name="Anantharaman K."/>
            <person name="Thomas B.C."/>
            <person name="Malmstrom R."/>
            <person name="Stieglmeier M."/>
            <person name="Klingl A."/>
            <person name="Woyke T."/>
            <person name="Ryan C.M."/>
            <person name="Banfield J.F."/>
        </authorList>
    </citation>
    <scope>NUCLEOTIDE SEQUENCE [LARGE SCALE GENOMIC DNA]</scope>
</reference>
<proteinExistence type="predicted"/>
<keyword evidence="1" id="KW-0472">Membrane</keyword>
<gene>
    <name evidence="2" type="ORF">COU46_00915</name>
</gene>